<feature type="compositionally biased region" description="Basic and acidic residues" evidence="1">
    <location>
        <begin position="518"/>
        <end position="527"/>
    </location>
</feature>
<protein>
    <submittedName>
        <fullName evidence="2">Uncharacterized protein</fullName>
    </submittedName>
</protein>
<feature type="region of interest" description="Disordered" evidence="1">
    <location>
        <begin position="518"/>
        <end position="658"/>
    </location>
</feature>
<gene>
    <name evidence="2" type="ORF">JKF63_05241</name>
</gene>
<dbReference type="EMBL" id="JAFJZO010000016">
    <property type="protein sequence ID" value="KAG5508743.1"/>
    <property type="molecule type" value="Genomic_DNA"/>
</dbReference>
<reference evidence="2 3" key="1">
    <citation type="submission" date="2021-02" db="EMBL/GenBank/DDBJ databases">
        <title>Porcisia hertigi Genome sequencing and assembly.</title>
        <authorList>
            <person name="Almutairi H."/>
            <person name="Gatherer D."/>
        </authorList>
    </citation>
    <scope>NUCLEOTIDE SEQUENCE [LARGE SCALE GENOMIC DNA]</scope>
    <source>
        <strain evidence="2 3">C119</strain>
    </source>
</reference>
<name>A0A836ITB4_9TRYP</name>
<sequence length="658" mass="71480">MRRVAATGMSQALILRRRTSLATAWRVRRAYGTPLPAQASLLVPFRGFFASAGWCPVVCAVPGAVGDHKGGCLRCTRPLYLGSKRQFSKVEALSFDAEFRARANDPLGTTMLELNLLEDPTAGLATGPAEELTPTELETRVRVLVSGYTPSLYRLLYMPFVDVVSLLVKEGLVPTADTGVVQCSSPNSNSSDSVMTATGGICPSTVSTSLRPVRPEEIMARWFTDGPTTLKLPHATAEAMGKRRWNAFCRALEAHWATFEDVMPLTRVVLRHHLREDLYIPLLRQLAMELVDPTKRASAVATLPGVILSLANGRAPRSLGLPENDTERVRLVSNLFLGVAQETGNTDLAYLAVQLLRANDMPTPFSAQKQLTNVFAAASRIETDWQMRATSMLIESYSKWLEYFRRVQLDNRVALEALDQGSVATASNEKTEAGGGEGSTTASPGKKNVSAVLERRSTNPSKVCAADSRRNGEAADVSAAASGERSTEQYRYFTSRQQDDVTRVTALEENIDTALRSRASELRETQSHRRRKKNTEQAVLPVTSRSDREDLSVMHGSSSAPRSSSKSPLSASRAAHSSEGVSCDADMPTMEVEKGDPLRGDTASRPEGIPPRTLQRATEPANAAAPRRRGKSGASKAKGTSRSNDRTAQAKVSKVVHL</sequence>
<feature type="compositionally biased region" description="Basic and acidic residues" evidence="1">
    <location>
        <begin position="591"/>
        <end position="604"/>
    </location>
</feature>
<proteinExistence type="predicted"/>
<dbReference type="Proteomes" id="UP000674318">
    <property type="component" value="Unassembled WGS sequence"/>
</dbReference>
<dbReference type="AlphaFoldDB" id="A0A836ITB4"/>
<evidence type="ECO:0000313" key="2">
    <source>
        <dbReference type="EMBL" id="KAG5508743.1"/>
    </source>
</evidence>
<feature type="compositionally biased region" description="Low complexity" evidence="1">
    <location>
        <begin position="557"/>
        <end position="575"/>
    </location>
</feature>
<evidence type="ECO:0000256" key="1">
    <source>
        <dbReference type="SAM" id="MobiDB-lite"/>
    </source>
</evidence>
<feature type="region of interest" description="Disordered" evidence="1">
    <location>
        <begin position="425"/>
        <end position="489"/>
    </location>
</feature>
<keyword evidence="3" id="KW-1185">Reference proteome</keyword>
<dbReference type="OrthoDB" id="273529at2759"/>
<accession>A0A836ITB4</accession>
<organism evidence="2 3">
    <name type="scientific">Porcisia hertigi</name>
    <dbReference type="NCBI Taxonomy" id="2761500"/>
    <lineage>
        <taxon>Eukaryota</taxon>
        <taxon>Discoba</taxon>
        <taxon>Euglenozoa</taxon>
        <taxon>Kinetoplastea</taxon>
        <taxon>Metakinetoplastina</taxon>
        <taxon>Trypanosomatida</taxon>
        <taxon>Trypanosomatidae</taxon>
        <taxon>Leishmaniinae</taxon>
        <taxon>Porcisia</taxon>
    </lineage>
</organism>
<evidence type="ECO:0000313" key="3">
    <source>
        <dbReference type="Proteomes" id="UP000674318"/>
    </source>
</evidence>
<dbReference type="RefSeq" id="XP_067758211.1">
    <property type="nucleotide sequence ID" value="XM_067901209.1"/>
</dbReference>
<dbReference type="GeneID" id="94291286"/>
<dbReference type="KEGG" id="phet:94291286"/>
<comment type="caution">
    <text evidence="2">The sequence shown here is derived from an EMBL/GenBank/DDBJ whole genome shotgun (WGS) entry which is preliminary data.</text>
</comment>